<gene>
    <name evidence="7" type="ORF">SSS_8687</name>
</gene>
<dbReference type="InterPro" id="IPR042099">
    <property type="entry name" value="ANL_N_sf"/>
</dbReference>
<dbReference type="GO" id="GO:0016405">
    <property type="term" value="F:CoA-ligase activity"/>
    <property type="evidence" value="ECO:0007669"/>
    <property type="project" value="TreeGrafter"/>
</dbReference>
<evidence type="ECO:0000259" key="5">
    <source>
        <dbReference type="Pfam" id="PF00501"/>
    </source>
</evidence>
<dbReference type="GO" id="GO:0008418">
    <property type="term" value="F:protein-N-terminal asparagine amidohydrolase activity"/>
    <property type="evidence" value="ECO:0007669"/>
    <property type="project" value="InterPro"/>
</dbReference>
<name>A0A834VAB2_SARSC</name>
<dbReference type="Proteomes" id="UP000070412">
    <property type="component" value="Unassembled WGS sequence"/>
</dbReference>
<dbReference type="Pfam" id="PF00501">
    <property type="entry name" value="AMP-binding"/>
    <property type="match status" value="1"/>
</dbReference>
<reference evidence="9" key="1">
    <citation type="journal article" date="2020" name="PLoS Negl. Trop. Dis.">
        <title>High-quality nuclear genome for Sarcoptes scabiei-A critical resource for a neglected parasite.</title>
        <authorList>
            <person name="Korhonen P.K."/>
            <person name="Gasser R.B."/>
            <person name="Ma G."/>
            <person name="Wang T."/>
            <person name="Stroehlein A.J."/>
            <person name="Young N.D."/>
            <person name="Ang C.S."/>
            <person name="Fernando D.D."/>
            <person name="Lu H.C."/>
            <person name="Taylor S."/>
            <person name="Reynolds S.L."/>
            <person name="Mofiz E."/>
            <person name="Najaraj S.H."/>
            <person name="Gowda H."/>
            <person name="Madugundu A."/>
            <person name="Renuse S."/>
            <person name="Holt D."/>
            <person name="Pandey A."/>
            <person name="Papenfuss A.T."/>
            <person name="Fischer K."/>
        </authorList>
    </citation>
    <scope>NUCLEOTIDE SEQUENCE [LARGE SCALE GENOMIC DNA]</scope>
</reference>
<dbReference type="Pfam" id="PF13193">
    <property type="entry name" value="AMP-binding_C"/>
    <property type="match status" value="1"/>
</dbReference>
<dbReference type="Gene3D" id="3.40.50.12780">
    <property type="entry name" value="N-terminal domain of ligase-like"/>
    <property type="match status" value="1"/>
</dbReference>
<evidence type="ECO:0000256" key="1">
    <source>
        <dbReference type="ARBA" id="ARBA00004275"/>
    </source>
</evidence>
<dbReference type="InterPro" id="IPR045851">
    <property type="entry name" value="AMP-bd_C_sf"/>
</dbReference>
<evidence type="ECO:0000313" key="7">
    <source>
        <dbReference type="EMBL" id="KAF7487859.1"/>
    </source>
</evidence>
<proteinExistence type="inferred from homology"/>
<evidence type="ECO:0000256" key="3">
    <source>
        <dbReference type="ARBA" id="ARBA00022598"/>
    </source>
</evidence>
<organism evidence="7">
    <name type="scientific">Sarcoptes scabiei</name>
    <name type="common">Itch mite</name>
    <name type="synonym">Acarus scabiei</name>
    <dbReference type="NCBI Taxonomy" id="52283"/>
    <lineage>
        <taxon>Eukaryota</taxon>
        <taxon>Metazoa</taxon>
        <taxon>Ecdysozoa</taxon>
        <taxon>Arthropoda</taxon>
        <taxon>Chelicerata</taxon>
        <taxon>Arachnida</taxon>
        <taxon>Acari</taxon>
        <taxon>Acariformes</taxon>
        <taxon>Sarcoptiformes</taxon>
        <taxon>Astigmata</taxon>
        <taxon>Psoroptidia</taxon>
        <taxon>Sarcoptoidea</taxon>
        <taxon>Sarcoptidae</taxon>
        <taxon>Sarcoptinae</taxon>
        <taxon>Sarcoptes</taxon>
    </lineage>
</organism>
<feature type="domain" description="AMP-dependent synthetase/ligase" evidence="5">
    <location>
        <begin position="398"/>
        <end position="743"/>
    </location>
</feature>
<dbReference type="PANTHER" id="PTHR24096:SF149">
    <property type="entry name" value="AMP-BINDING DOMAIN-CONTAINING PROTEIN-RELATED"/>
    <property type="match status" value="1"/>
</dbReference>
<dbReference type="InterPro" id="IPR020845">
    <property type="entry name" value="AMP-binding_CS"/>
</dbReference>
<evidence type="ECO:0000259" key="6">
    <source>
        <dbReference type="Pfam" id="PF13193"/>
    </source>
</evidence>
<dbReference type="Pfam" id="PF14736">
    <property type="entry name" value="N_Asn_amidohyd"/>
    <property type="match status" value="1"/>
</dbReference>
<reference evidence="7" key="2">
    <citation type="submission" date="2020-01" db="EMBL/GenBank/DDBJ databases">
        <authorList>
            <person name="Korhonen P.K.K."/>
            <person name="Guangxu M.G."/>
            <person name="Wang T.W."/>
            <person name="Stroehlein A.J.S."/>
            <person name="Young N.D."/>
            <person name="Ang C.-S.A."/>
            <person name="Fernando D.W.F."/>
            <person name="Lu H.L."/>
            <person name="Taylor S.T."/>
            <person name="Ehtesham M.E.M."/>
            <person name="Najaraj S.H.N."/>
            <person name="Harsha G.H.G."/>
            <person name="Madugundu A.M."/>
            <person name="Renuse S.R."/>
            <person name="Holt D.H."/>
            <person name="Pandey A.P."/>
            <person name="Papenfuss A.P."/>
            <person name="Gasser R.B.G."/>
            <person name="Fischer K.F."/>
        </authorList>
    </citation>
    <scope>NUCLEOTIDE SEQUENCE</scope>
    <source>
        <strain evidence="7">SSS_KF_BRIS2020</strain>
    </source>
</reference>
<dbReference type="InterPro" id="IPR026750">
    <property type="entry name" value="NTAN1"/>
</dbReference>
<accession>A0A834VAB2</accession>
<dbReference type="InterPro" id="IPR000873">
    <property type="entry name" value="AMP-dep_synth/lig_dom"/>
</dbReference>
<dbReference type="AlphaFoldDB" id="A0A834VAB2"/>
<evidence type="ECO:0000256" key="4">
    <source>
        <dbReference type="ARBA" id="ARBA00023140"/>
    </source>
</evidence>
<evidence type="ECO:0000313" key="8">
    <source>
        <dbReference type="EnsemblMetazoa" id="KAF7487859.1"/>
    </source>
</evidence>
<dbReference type="EMBL" id="WVUK01000066">
    <property type="protein sequence ID" value="KAF7487859.1"/>
    <property type="molecule type" value="Genomic_DNA"/>
</dbReference>
<reference evidence="8" key="3">
    <citation type="submission" date="2022-06" db="UniProtKB">
        <authorList>
            <consortium name="EnsemblMetazoa"/>
        </authorList>
    </citation>
    <scope>IDENTIFICATION</scope>
</reference>
<dbReference type="Gene3D" id="3.30.300.30">
    <property type="match status" value="1"/>
</dbReference>
<dbReference type="PROSITE" id="PS00455">
    <property type="entry name" value="AMP_BINDING"/>
    <property type="match status" value="1"/>
</dbReference>
<sequence length="899" mass="103056">MPLLINQSYIDLDRIRSTEMFYQHYPNQYDKQLITEKPEICDPRTESILYVMQHEYAIVSKNDTSFETIVTDQMTTCITGLLQSDTSDLICFCHFDRIDLAVDFRCFVEICNIISNQEKTELDLYLIGGYQDERDVSEKLALDLLVLFDKIDLRINLKMALIGKINTIFGLESNELSGIQSDSTSFNTPVLTGVGFNLKERKISSITLLRDINIDIGPLYDLRRIFLSFHCPTMSQYISIYDHRKQLVSIPIFKFNQCFFTKKAINYFQKALKLTDQEILNYFSTSPYAESTCFVKEMRKVFQSLLDYISRIGFDSTDSYTKENFPNNSPRFFRLRSQYEYDHRVNSSRCVSSNHNSHYDLQCSDGSVNSNSNRTIQWNSLGSYIFSKMPSFLGRDRDRDRVFLKESSTGKTLTYRQFYEKVQSLANAMLSVVSLEKDDFFIIMSESSIQYALVIGVSLLLNVPYSSVLPACAEKMFSNVKFSYLKDLVTVIVINDDELFCDNFKIVDYHLENLISNCQNSPPISSAPYFDRSLDDLFLIVYTSGSTGQPKGACHTHRTLLNNIIALRECKILKENCHHTMILTFPLGHISGNCIFFYAMTTQTKLILHNNANFQSLYNLISEESAVQLFGASSIINGLATNLSDFLPSLKLIWNSGNRLPKQVAEKFFEFSNAKVVDSYGSTECLYVTFKEFSRKDSSQKGATRLIPECQFRIIDSTTKRAVDIGRTGEILCKSPCVFKEYYKNYAETSKAFDEDGWFITGDVGFLDENGDLHITDRVKEIIKFECWSVFPADLECFLMSHPAVKGALVIGLKHPDHNQVPRAYVSLKSDHPEATVEHLHRYINENLGYQHQIRGGIVIVPDLRYTSMGKIDRKYYKDLSENEVISNQRNGQNGTNIN</sequence>
<keyword evidence="4" id="KW-0576">Peroxisome</keyword>
<comment type="similarity">
    <text evidence="2">Belongs to the ATP-dependent AMP-binding enzyme family.</text>
</comment>
<dbReference type="SUPFAM" id="SSF56801">
    <property type="entry name" value="Acetyl-CoA synthetase-like"/>
    <property type="match status" value="1"/>
</dbReference>
<dbReference type="PANTHER" id="PTHR24096">
    <property type="entry name" value="LONG-CHAIN-FATTY-ACID--COA LIGASE"/>
    <property type="match status" value="1"/>
</dbReference>
<dbReference type="InterPro" id="IPR025110">
    <property type="entry name" value="AMP-bd_C"/>
</dbReference>
<keyword evidence="9" id="KW-1185">Reference proteome</keyword>
<protein>
    <submittedName>
        <fullName evidence="7">4-coumarate--CoA ligase-like 2</fullName>
    </submittedName>
</protein>
<dbReference type="EnsemblMetazoa" id="SSS_8687s_mrna">
    <property type="protein sequence ID" value="KAF7487859.1"/>
    <property type="gene ID" value="SSS_8687"/>
</dbReference>
<evidence type="ECO:0000313" key="9">
    <source>
        <dbReference type="Proteomes" id="UP000070412"/>
    </source>
</evidence>
<dbReference type="OrthoDB" id="2962993at2759"/>
<feature type="domain" description="AMP-binding enzyme C-terminal" evidence="6">
    <location>
        <begin position="795"/>
        <end position="871"/>
    </location>
</feature>
<evidence type="ECO:0000256" key="2">
    <source>
        <dbReference type="ARBA" id="ARBA00006432"/>
    </source>
</evidence>
<keyword evidence="3 7" id="KW-0436">Ligase</keyword>
<comment type="subcellular location">
    <subcellularLocation>
        <location evidence="1">Peroxisome</location>
    </subcellularLocation>
</comment>
<dbReference type="GO" id="GO:0005777">
    <property type="term" value="C:peroxisome"/>
    <property type="evidence" value="ECO:0007669"/>
    <property type="project" value="UniProtKB-SubCell"/>
</dbReference>